<evidence type="ECO:0000313" key="2">
    <source>
        <dbReference type="Proteomes" id="UP000199559"/>
    </source>
</evidence>
<sequence>MKHATNHSQTVGINLSKMNIFSKIKDIIDRRKSLNEIYDDIENMDVVLLEKKLEIFSEMVTPKFAEIGLKNWNGKYIWYSDFNDEGIKHVVEFNVFKYYGGSFSFGNCFQSVPTLSGKKLINHRTDKSTKIIYYKRLEGWQKSFEHNKPFNPDKISTVNEQKLRKSLDKVLSNNIPKLQKWFNEKTTIEENISGLLKDVENPSFEIGQRIISTEYILAFLYKQKDDLDSAEYWIQEHFKKSLNDKTEMELIIKRIKK</sequence>
<dbReference type="EMBL" id="FORM01000001">
    <property type="protein sequence ID" value="SFI55586.1"/>
    <property type="molecule type" value="Genomic_DNA"/>
</dbReference>
<gene>
    <name evidence="1" type="ORF">SAMN05443431_101264</name>
</gene>
<name>A0A1I3J663_9FLAO</name>
<accession>A0A1I3J663</accession>
<dbReference type="STRING" id="1144750.SAMN05443431_101264"/>
<organism evidence="1 2">
    <name type="scientific">Olleya namhaensis</name>
    <dbReference type="NCBI Taxonomy" id="1144750"/>
    <lineage>
        <taxon>Bacteria</taxon>
        <taxon>Pseudomonadati</taxon>
        <taxon>Bacteroidota</taxon>
        <taxon>Flavobacteriia</taxon>
        <taxon>Flavobacteriales</taxon>
        <taxon>Flavobacteriaceae</taxon>
    </lineage>
</organism>
<evidence type="ECO:0000313" key="1">
    <source>
        <dbReference type="EMBL" id="SFI55586.1"/>
    </source>
</evidence>
<dbReference type="AlphaFoldDB" id="A0A1I3J663"/>
<keyword evidence="2" id="KW-1185">Reference proteome</keyword>
<protein>
    <submittedName>
        <fullName evidence="1">Uncharacterized protein</fullName>
    </submittedName>
</protein>
<proteinExistence type="predicted"/>
<dbReference type="Proteomes" id="UP000199559">
    <property type="component" value="Unassembled WGS sequence"/>
</dbReference>
<reference evidence="2" key="1">
    <citation type="submission" date="2016-10" db="EMBL/GenBank/DDBJ databases">
        <authorList>
            <person name="Varghese N."/>
            <person name="Submissions S."/>
        </authorList>
    </citation>
    <scope>NUCLEOTIDE SEQUENCE [LARGE SCALE GENOMIC DNA]</scope>
    <source>
        <strain evidence="2">DSM 28881</strain>
    </source>
</reference>
<dbReference type="RefSeq" id="WP_143067771.1">
    <property type="nucleotide sequence ID" value="NZ_FORM01000001.1"/>
</dbReference>